<reference evidence="3 4" key="1">
    <citation type="submission" date="2017-02" db="EMBL/GenBank/DDBJ databases">
        <authorList>
            <person name="Peterson S.W."/>
        </authorList>
    </citation>
    <scope>NUCLEOTIDE SEQUENCE [LARGE SCALE GENOMIC DNA]</scope>
    <source>
        <strain evidence="3 4">ATCC 35992</strain>
    </source>
</reference>
<dbReference type="STRING" id="39495.SAMN02745111_00743"/>
<evidence type="ECO:0000256" key="1">
    <source>
        <dbReference type="ARBA" id="ARBA00038054"/>
    </source>
</evidence>
<dbReference type="RefSeq" id="WP_078765629.1">
    <property type="nucleotide sequence ID" value="NZ_FUXZ01000004.1"/>
</dbReference>
<evidence type="ECO:0000259" key="2">
    <source>
        <dbReference type="Pfam" id="PF01613"/>
    </source>
</evidence>
<protein>
    <submittedName>
        <fullName evidence="3">Flavin reductase like domain-containing protein</fullName>
    </submittedName>
</protein>
<dbReference type="AlphaFoldDB" id="A0A1T4VDH1"/>
<dbReference type="InterPro" id="IPR052174">
    <property type="entry name" value="Flavoredoxin"/>
</dbReference>
<evidence type="ECO:0000313" key="4">
    <source>
        <dbReference type="Proteomes" id="UP000190814"/>
    </source>
</evidence>
<dbReference type="Gene3D" id="2.30.110.10">
    <property type="entry name" value="Electron Transport, Fmn-binding Protein, Chain A"/>
    <property type="match status" value="1"/>
</dbReference>
<comment type="similarity">
    <text evidence="1">Belongs to the flavoredoxin family.</text>
</comment>
<dbReference type="InterPro" id="IPR012349">
    <property type="entry name" value="Split_barrel_FMN-bd"/>
</dbReference>
<dbReference type="SUPFAM" id="SSF50475">
    <property type="entry name" value="FMN-binding split barrel"/>
    <property type="match status" value="1"/>
</dbReference>
<dbReference type="InterPro" id="IPR002563">
    <property type="entry name" value="Flavin_Rdtase-like_dom"/>
</dbReference>
<name>A0A1T4VDH1_9FIRM</name>
<dbReference type="EMBL" id="FUXZ01000004">
    <property type="protein sequence ID" value="SKA63000.1"/>
    <property type="molecule type" value="Genomic_DNA"/>
</dbReference>
<dbReference type="GO" id="GO:0010181">
    <property type="term" value="F:FMN binding"/>
    <property type="evidence" value="ECO:0007669"/>
    <property type="project" value="InterPro"/>
</dbReference>
<dbReference type="OrthoDB" id="9791490at2"/>
<dbReference type="PANTHER" id="PTHR43567:SF5">
    <property type="entry name" value="HYPOTHETICAL CYTOSOLIC PROTEIN"/>
    <property type="match status" value="1"/>
</dbReference>
<accession>A0A1T4VDH1</accession>
<proteinExistence type="inferred from homology"/>
<dbReference type="GO" id="GO:0016646">
    <property type="term" value="F:oxidoreductase activity, acting on the CH-NH group of donors, NAD or NADP as acceptor"/>
    <property type="evidence" value="ECO:0007669"/>
    <property type="project" value="UniProtKB-ARBA"/>
</dbReference>
<gene>
    <name evidence="3" type="ORF">SAMN02745111_00743</name>
</gene>
<organism evidence="3 4">
    <name type="scientific">Eubacterium uniforme</name>
    <dbReference type="NCBI Taxonomy" id="39495"/>
    <lineage>
        <taxon>Bacteria</taxon>
        <taxon>Bacillati</taxon>
        <taxon>Bacillota</taxon>
        <taxon>Clostridia</taxon>
        <taxon>Eubacteriales</taxon>
        <taxon>Eubacteriaceae</taxon>
        <taxon>Eubacterium</taxon>
    </lineage>
</organism>
<sequence>MEFKTDIFSQFDKEWALLTAGKKDDFNTMTVSWGGLGTLWGKNVVTVYVRTSRYTHEYVDNNDTFTLTFFPEKYKSVLGVLGSKSGREMDKMHESGLTPIEVEGSVGFAEATTTFVCKKLFKQGLEVENIPDDIVDQFYKTDAMHDMYIAEVCEIIKK</sequence>
<dbReference type="Proteomes" id="UP000190814">
    <property type="component" value="Unassembled WGS sequence"/>
</dbReference>
<dbReference type="PANTHER" id="PTHR43567">
    <property type="entry name" value="FLAVOREDOXIN-RELATED-RELATED"/>
    <property type="match status" value="1"/>
</dbReference>
<feature type="domain" description="Flavin reductase like" evidence="2">
    <location>
        <begin position="11"/>
        <end position="154"/>
    </location>
</feature>
<evidence type="ECO:0000313" key="3">
    <source>
        <dbReference type="EMBL" id="SKA63000.1"/>
    </source>
</evidence>
<keyword evidence="4" id="KW-1185">Reference proteome</keyword>
<dbReference type="Pfam" id="PF01613">
    <property type="entry name" value="Flavin_Reduct"/>
    <property type="match status" value="1"/>
</dbReference>